<dbReference type="AlphaFoldDB" id="A0A1H3F8Q5"/>
<evidence type="ECO:0000256" key="1">
    <source>
        <dbReference type="ARBA" id="ARBA00023125"/>
    </source>
</evidence>
<protein>
    <submittedName>
        <fullName evidence="4">Phage integrase, N-terminal SAM-like domain</fullName>
    </submittedName>
</protein>
<dbReference type="InterPro" id="IPR011010">
    <property type="entry name" value="DNA_brk_join_enz"/>
</dbReference>
<dbReference type="OrthoDB" id="9801717at2"/>
<dbReference type="Proteomes" id="UP000198828">
    <property type="component" value="Unassembled WGS sequence"/>
</dbReference>
<evidence type="ECO:0000256" key="2">
    <source>
        <dbReference type="PROSITE-ProRule" id="PRU01248"/>
    </source>
</evidence>
<dbReference type="InterPro" id="IPR044068">
    <property type="entry name" value="CB"/>
</dbReference>
<evidence type="ECO:0000259" key="3">
    <source>
        <dbReference type="PROSITE" id="PS51900"/>
    </source>
</evidence>
<sequence>MEGLSDGTLKSYGRVLRKFANSIRKKVEDITAMDIRIYLINYSKTGVKNSTIATETNILKGFFNWFENEYRQFMAK</sequence>
<accession>A0A1H3F8Q5</accession>
<evidence type="ECO:0000313" key="4">
    <source>
        <dbReference type="EMBL" id="SDX87275.1"/>
    </source>
</evidence>
<proteinExistence type="predicted"/>
<dbReference type="RefSeq" id="WP_093755198.1">
    <property type="nucleotide sequence ID" value="NZ_FNNG01000028.1"/>
</dbReference>
<dbReference type="SUPFAM" id="SSF56349">
    <property type="entry name" value="DNA breaking-rejoining enzymes"/>
    <property type="match status" value="1"/>
</dbReference>
<dbReference type="GO" id="GO:0003677">
    <property type="term" value="F:DNA binding"/>
    <property type="evidence" value="ECO:0007669"/>
    <property type="project" value="UniProtKB-UniRule"/>
</dbReference>
<keyword evidence="1 2" id="KW-0238">DNA-binding</keyword>
<dbReference type="Gene3D" id="1.10.150.130">
    <property type="match status" value="1"/>
</dbReference>
<dbReference type="InterPro" id="IPR010998">
    <property type="entry name" value="Integrase_recombinase_N"/>
</dbReference>
<dbReference type="GO" id="GO:0015074">
    <property type="term" value="P:DNA integration"/>
    <property type="evidence" value="ECO:0007669"/>
    <property type="project" value="InterPro"/>
</dbReference>
<dbReference type="PROSITE" id="PS51900">
    <property type="entry name" value="CB"/>
    <property type="match status" value="1"/>
</dbReference>
<dbReference type="Pfam" id="PF13495">
    <property type="entry name" value="Phage_int_SAM_4"/>
    <property type="match status" value="1"/>
</dbReference>
<reference evidence="4 5" key="1">
    <citation type="submission" date="2016-10" db="EMBL/GenBank/DDBJ databases">
        <authorList>
            <person name="de Groot N.N."/>
        </authorList>
    </citation>
    <scope>NUCLEOTIDE SEQUENCE [LARGE SCALE GENOMIC DNA]</scope>
    <source>
        <strain evidence="4 5">DSM 23310</strain>
    </source>
</reference>
<organism evidence="4 5">
    <name type="scientific">Tepidimicrobium xylanilyticum</name>
    <dbReference type="NCBI Taxonomy" id="1123352"/>
    <lineage>
        <taxon>Bacteria</taxon>
        <taxon>Bacillati</taxon>
        <taxon>Bacillota</taxon>
        <taxon>Tissierellia</taxon>
        <taxon>Tissierellales</taxon>
        <taxon>Tepidimicrobiaceae</taxon>
        <taxon>Tepidimicrobium</taxon>
    </lineage>
</organism>
<dbReference type="InterPro" id="IPR004107">
    <property type="entry name" value="Integrase_SAM-like_N"/>
</dbReference>
<evidence type="ECO:0000313" key="5">
    <source>
        <dbReference type="Proteomes" id="UP000198828"/>
    </source>
</evidence>
<dbReference type="EMBL" id="FNNG01000028">
    <property type="protein sequence ID" value="SDX87275.1"/>
    <property type="molecule type" value="Genomic_DNA"/>
</dbReference>
<feature type="domain" description="Core-binding (CB)" evidence="3">
    <location>
        <begin position="1"/>
        <end position="67"/>
    </location>
</feature>
<name>A0A1H3F8Q5_9FIRM</name>
<gene>
    <name evidence="4" type="ORF">SAMN05660923_03088</name>
</gene>
<keyword evidence="5" id="KW-1185">Reference proteome</keyword>